<dbReference type="RefSeq" id="WP_255158350.1">
    <property type="nucleotide sequence ID" value="NZ_CP101497.1"/>
</dbReference>
<feature type="chain" id="PRO_5045150149" description="FMN-binding domain-containing protein" evidence="1">
    <location>
        <begin position="25"/>
        <end position="144"/>
    </location>
</feature>
<sequence length="144" mass="14782">MTRMLTTSARTTAARIAAPIGATAALLGTLTGCSTAAGTDVPVDASYRDGTYQANGTYQSPNGNENIIVVIELENDLVTDVEITVNPNNPTTANYQGQFADGIGALVIGEDIDTLDVTVVAGSSLTSNGFREALTAIKADALES</sequence>
<dbReference type="EMBL" id="CP101497">
    <property type="protein sequence ID" value="UTT61451.1"/>
    <property type="molecule type" value="Genomic_DNA"/>
</dbReference>
<evidence type="ECO:0008006" key="4">
    <source>
        <dbReference type="Google" id="ProtNLM"/>
    </source>
</evidence>
<proteinExistence type="predicted"/>
<dbReference type="PROSITE" id="PS51257">
    <property type="entry name" value="PROKAR_LIPOPROTEIN"/>
    <property type="match status" value="1"/>
</dbReference>
<gene>
    <name evidence="2" type="ORF">NNL39_07080</name>
</gene>
<name>A0ABY5FTG5_9MICO</name>
<evidence type="ECO:0000313" key="2">
    <source>
        <dbReference type="EMBL" id="UTT61451.1"/>
    </source>
</evidence>
<evidence type="ECO:0000313" key="3">
    <source>
        <dbReference type="Proteomes" id="UP001060039"/>
    </source>
</evidence>
<organism evidence="2 3">
    <name type="scientific">Microcella humidisoli</name>
    <dbReference type="NCBI Taxonomy" id="2963406"/>
    <lineage>
        <taxon>Bacteria</taxon>
        <taxon>Bacillati</taxon>
        <taxon>Actinomycetota</taxon>
        <taxon>Actinomycetes</taxon>
        <taxon>Micrococcales</taxon>
        <taxon>Microbacteriaceae</taxon>
        <taxon>Microcella</taxon>
    </lineage>
</organism>
<keyword evidence="1" id="KW-0732">Signal</keyword>
<feature type="signal peptide" evidence="1">
    <location>
        <begin position="1"/>
        <end position="24"/>
    </location>
</feature>
<keyword evidence="3" id="KW-1185">Reference proteome</keyword>
<evidence type="ECO:0000256" key="1">
    <source>
        <dbReference type="SAM" id="SignalP"/>
    </source>
</evidence>
<accession>A0ABY5FTG5</accession>
<reference evidence="2" key="1">
    <citation type="submission" date="2022-07" db="EMBL/GenBank/DDBJ databases">
        <title>Taxonomic analysis of Microcella humidisoli nov. sp., isolated from riverside soil.</title>
        <authorList>
            <person name="Molina K.M."/>
            <person name="Kim S.B."/>
        </authorList>
    </citation>
    <scope>NUCLEOTIDE SEQUENCE</scope>
    <source>
        <strain evidence="2">MMS21-STM10</strain>
    </source>
</reference>
<protein>
    <recommendedName>
        <fullName evidence="4">FMN-binding domain-containing protein</fullName>
    </recommendedName>
</protein>
<dbReference type="Proteomes" id="UP001060039">
    <property type="component" value="Chromosome"/>
</dbReference>